<keyword evidence="3" id="KW-0378">Hydrolase</keyword>
<comment type="similarity">
    <text evidence="4">Belongs to the ACTMAP family.</text>
</comment>
<reference evidence="8" key="2">
    <citation type="journal article" date="2022" name="Res Sq">
        <title>Comparative Genomics Reveals Insights into the Divergent Evolution of Astigmatic Mites and Household Pest Adaptations.</title>
        <authorList>
            <person name="Xiong Q."/>
            <person name="Wan A.T.-Y."/>
            <person name="Liu X.-Y."/>
            <person name="Fung C.S.-H."/>
            <person name="Xiao X."/>
            <person name="Malainual N."/>
            <person name="Hou J."/>
            <person name="Wang L."/>
            <person name="Wang M."/>
            <person name="Yang K."/>
            <person name="Cui Y."/>
            <person name="Leung E."/>
            <person name="Nong W."/>
            <person name="Shin S.-K."/>
            <person name="Au S."/>
            <person name="Jeong K.Y."/>
            <person name="Chew F.T."/>
            <person name="Hui J."/>
            <person name="Leung T.F."/>
            <person name="Tungtrongchitr A."/>
            <person name="Zhong N."/>
            <person name="Liu Z."/>
            <person name="Tsui S."/>
        </authorList>
    </citation>
    <scope>NUCLEOTIDE SEQUENCE</scope>
    <source>
        <strain evidence="8">Derf</strain>
        <tissue evidence="8">Whole organism</tissue>
    </source>
</reference>
<keyword evidence="1" id="KW-0031">Aminopeptidase</keyword>
<dbReference type="GO" id="GO:0006508">
    <property type="term" value="P:proteolysis"/>
    <property type="evidence" value="ECO:0007669"/>
    <property type="project" value="UniProtKB-KW"/>
</dbReference>
<evidence type="ECO:0000256" key="3">
    <source>
        <dbReference type="ARBA" id="ARBA00022801"/>
    </source>
</evidence>
<evidence type="ECO:0000256" key="6">
    <source>
        <dbReference type="ARBA" id="ARBA00034908"/>
    </source>
</evidence>
<name>A0A922HL60_DERFA</name>
<evidence type="ECO:0000256" key="2">
    <source>
        <dbReference type="ARBA" id="ARBA00022670"/>
    </source>
</evidence>
<sequence>MLLLIRIKLLNLLVKDSFDHFKSFKQNNSPVLLLSLYHHCDPIIQSGPTCGLVALIMCLKLIDNQYDIDLSKILIKAKSYGITRFGEMFSVENMAKFIREEFSLNAEHRYDLERSMYDVIEHLCNGQPILVPYDSDFNHEPGLRQGNRAHWALLCGFCLVDSSSETVNILTKYVEKTVNLETDVLLCPLKSKKFDNIKHLLSMDRLFVYARQGKSKHLHIWNYRKLCESNQNLRRIKSKILNNNRHKQMIYPLDGRLDQSLCNQFIFIYG</sequence>
<dbReference type="InterPro" id="IPR040043">
    <property type="entry name" value="ACTMAP"/>
</dbReference>
<dbReference type="GO" id="GO:0004177">
    <property type="term" value="F:aminopeptidase activity"/>
    <property type="evidence" value="ECO:0007669"/>
    <property type="project" value="UniProtKB-KW"/>
</dbReference>
<keyword evidence="9" id="KW-1185">Reference proteome</keyword>
<evidence type="ECO:0000256" key="7">
    <source>
        <dbReference type="ARBA" id="ARBA00049041"/>
    </source>
</evidence>
<organism evidence="8 9">
    <name type="scientific">Dermatophagoides farinae</name>
    <name type="common">American house dust mite</name>
    <dbReference type="NCBI Taxonomy" id="6954"/>
    <lineage>
        <taxon>Eukaryota</taxon>
        <taxon>Metazoa</taxon>
        <taxon>Ecdysozoa</taxon>
        <taxon>Arthropoda</taxon>
        <taxon>Chelicerata</taxon>
        <taxon>Arachnida</taxon>
        <taxon>Acari</taxon>
        <taxon>Acariformes</taxon>
        <taxon>Sarcoptiformes</taxon>
        <taxon>Astigmata</taxon>
        <taxon>Psoroptidia</taxon>
        <taxon>Analgoidea</taxon>
        <taxon>Pyroglyphidae</taxon>
        <taxon>Dermatophagoidinae</taxon>
        <taxon>Dermatophagoides</taxon>
    </lineage>
</organism>
<dbReference type="PANTHER" id="PTHR28631">
    <property type="entry name" value="UPF0692 PROTEIN C19ORF54"/>
    <property type="match status" value="1"/>
</dbReference>
<evidence type="ECO:0000256" key="5">
    <source>
        <dbReference type="ARBA" id="ARBA00034848"/>
    </source>
</evidence>
<evidence type="ECO:0000256" key="4">
    <source>
        <dbReference type="ARBA" id="ARBA00034725"/>
    </source>
</evidence>
<comment type="caution">
    <text evidence="8">The sequence shown here is derived from an EMBL/GenBank/DDBJ whole genome shotgun (WGS) entry which is preliminary data.</text>
</comment>
<protein>
    <recommendedName>
        <fullName evidence="5">Actin maturation protease</fullName>
    </recommendedName>
    <alternativeName>
        <fullName evidence="6">Actin aminopeptidase ACTMAP</fullName>
    </alternativeName>
</protein>
<keyword evidence="2" id="KW-0645">Protease</keyword>
<dbReference type="PANTHER" id="PTHR28631:SF1">
    <property type="entry name" value="ACTIN MATURATION PROTEASE"/>
    <property type="match status" value="1"/>
</dbReference>
<proteinExistence type="inferred from homology"/>
<evidence type="ECO:0000256" key="1">
    <source>
        <dbReference type="ARBA" id="ARBA00022438"/>
    </source>
</evidence>
<dbReference type="EMBL" id="ASGP02000008">
    <property type="protein sequence ID" value="KAH9493397.1"/>
    <property type="molecule type" value="Genomic_DNA"/>
</dbReference>
<evidence type="ECO:0000313" key="8">
    <source>
        <dbReference type="EMBL" id="KAH9493397.1"/>
    </source>
</evidence>
<evidence type="ECO:0000313" key="9">
    <source>
        <dbReference type="Proteomes" id="UP000790347"/>
    </source>
</evidence>
<reference evidence="8" key="1">
    <citation type="submission" date="2013-05" db="EMBL/GenBank/DDBJ databases">
        <authorList>
            <person name="Yim A.K.Y."/>
            <person name="Chan T.F."/>
            <person name="Ji K.M."/>
            <person name="Liu X.Y."/>
            <person name="Zhou J.W."/>
            <person name="Li R.Q."/>
            <person name="Yang K.Y."/>
            <person name="Li J."/>
            <person name="Li M."/>
            <person name="Law P.T.W."/>
            <person name="Wu Y.L."/>
            <person name="Cai Z.L."/>
            <person name="Qin H."/>
            <person name="Bao Y."/>
            <person name="Leung R.K.K."/>
            <person name="Ng P.K.S."/>
            <person name="Zou J."/>
            <person name="Zhong X.J."/>
            <person name="Ran P.X."/>
            <person name="Zhong N.S."/>
            <person name="Liu Z.G."/>
            <person name="Tsui S.K.W."/>
        </authorList>
    </citation>
    <scope>NUCLEOTIDE SEQUENCE</scope>
    <source>
        <strain evidence="8">Derf</strain>
        <tissue evidence="8">Whole organism</tissue>
    </source>
</reference>
<comment type="catalytic activity">
    <reaction evidence="7">
        <text>N-terminal N(alpha)-acetyl-L-cysteinyl-L-aspartyl-[protein] + H2O = N-terminal L-aspartyl-[protein] + N-acetyl-L-cysteine</text>
        <dbReference type="Rhea" id="RHEA:74579"/>
        <dbReference type="Rhea" id="RHEA-COMP:12669"/>
        <dbReference type="Rhea" id="RHEA-COMP:18395"/>
        <dbReference type="ChEBI" id="CHEBI:15377"/>
        <dbReference type="ChEBI" id="CHEBI:64720"/>
        <dbReference type="ChEBI" id="CHEBI:78236"/>
        <dbReference type="ChEBI" id="CHEBI:193599"/>
    </reaction>
    <physiologicalReaction direction="left-to-right" evidence="7">
        <dbReference type="Rhea" id="RHEA:74580"/>
    </physiologicalReaction>
</comment>
<gene>
    <name evidence="8" type="ORF">DERF_014148</name>
</gene>
<dbReference type="Pfam" id="PF21646">
    <property type="entry name" value="ACTMAP-like_C"/>
    <property type="match status" value="1"/>
</dbReference>
<dbReference type="Proteomes" id="UP000790347">
    <property type="component" value="Unassembled WGS sequence"/>
</dbReference>
<dbReference type="AlphaFoldDB" id="A0A922HL60"/>
<accession>A0A922HL60</accession>